<sequence length="409" mass="45447">MGPLGSSLKDVVDAIGPALSKFEEGGTLNIGQETTVFAFVFAFLGDTPQQQKNCDMLSHNAIYGCRQCFASTKDGNRGLNTTARPRCHYEIKAMRAHMRQKYRKYTGLCDDDDVPLSRLAPALDLHLATPADPAHSELNGISNLMHHLLKECALIPSALAEYKDRLGKVTFPPGWIKFQNPVRYLGHYSLLEHGRWSIVALALLRVWLRDEHILPHFAEAMKEFGGQMRVIERKIGLAPGALTVSMMNTYIFSAVADTNILESRGFFQAIAEVAALASLRNPRSRESTTVQGTSPSTLRSKEWHGIVQRPNVHIGLHYAEQAAEYGSVWLCNALMGEDKHRLAPLFSIAKGFLTNGSMDFKHLVQATNFLRPERGLLVRMQVGMTMRHVLGGSLASERSELTAMARQLH</sequence>
<evidence type="ECO:0000313" key="1">
    <source>
        <dbReference type="EMBL" id="KAF2863070.1"/>
    </source>
</evidence>
<dbReference type="OrthoDB" id="5372708at2759"/>
<keyword evidence="2" id="KW-1185">Reference proteome</keyword>
<accession>A0A6A7C6K6</accession>
<evidence type="ECO:0000313" key="2">
    <source>
        <dbReference type="Proteomes" id="UP000799421"/>
    </source>
</evidence>
<reference evidence="1" key="1">
    <citation type="journal article" date="2020" name="Stud. Mycol.">
        <title>101 Dothideomycetes genomes: a test case for predicting lifestyles and emergence of pathogens.</title>
        <authorList>
            <person name="Haridas S."/>
            <person name="Albert R."/>
            <person name="Binder M."/>
            <person name="Bloem J."/>
            <person name="Labutti K."/>
            <person name="Salamov A."/>
            <person name="Andreopoulos B."/>
            <person name="Baker S."/>
            <person name="Barry K."/>
            <person name="Bills G."/>
            <person name="Bluhm B."/>
            <person name="Cannon C."/>
            <person name="Castanera R."/>
            <person name="Culley D."/>
            <person name="Daum C."/>
            <person name="Ezra D."/>
            <person name="Gonzalez J."/>
            <person name="Henrissat B."/>
            <person name="Kuo A."/>
            <person name="Liang C."/>
            <person name="Lipzen A."/>
            <person name="Lutzoni F."/>
            <person name="Magnuson J."/>
            <person name="Mondo S."/>
            <person name="Nolan M."/>
            <person name="Ohm R."/>
            <person name="Pangilinan J."/>
            <person name="Park H.-J."/>
            <person name="Ramirez L."/>
            <person name="Alfaro M."/>
            <person name="Sun H."/>
            <person name="Tritt A."/>
            <person name="Yoshinaga Y."/>
            <person name="Zwiers L.-H."/>
            <person name="Turgeon B."/>
            <person name="Goodwin S."/>
            <person name="Spatafora J."/>
            <person name="Crous P."/>
            <person name="Grigoriev I."/>
        </authorList>
    </citation>
    <scope>NUCLEOTIDE SEQUENCE</scope>
    <source>
        <strain evidence="1">CBS 480.64</strain>
    </source>
</reference>
<dbReference type="AlphaFoldDB" id="A0A6A7C6K6"/>
<gene>
    <name evidence="1" type="ORF">K470DRAFT_274696</name>
</gene>
<dbReference type="Proteomes" id="UP000799421">
    <property type="component" value="Unassembled WGS sequence"/>
</dbReference>
<organism evidence="1 2">
    <name type="scientific">Piedraia hortae CBS 480.64</name>
    <dbReference type="NCBI Taxonomy" id="1314780"/>
    <lineage>
        <taxon>Eukaryota</taxon>
        <taxon>Fungi</taxon>
        <taxon>Dikarya</taxon>
        <taxon>Ascomycota</taxon>
        <taxon>Pezizomycotina</taxon>
        <taxon>Dothideomycetes</taxon>
        <taxon>Dothideomycetidae</taxon>
        <taxon>Capnodiales</taxon>
        <taxon>Piedraiaceae</taxon>
        <taxon>Piedraia</taxon>
    </lineage>
</organism>
<proteinExistence type="predicted"/>
<dbReference type="EMBL" id="MU005962">
    <property type="protein sequence ID" value="KAF2863070.1"/>
    <property type="molecule type" value="Genomic_DNA"/>
</dbReference>
<name>A0A6A7C6K6_9PEZI</name>
<protein>
    <submittedName>
        <fullName evidence="1">Uncharacterized protein</fullName>
    </submittedName>
</protein>